<feature type="domain" description="Fibronectin type-III" evidence="12">
    <location>
        <begin position="192"/>
        <end position="281"/>
    </location>
</feature>
<evidence type="ECO:0000256" key="9">
    <source>
        <dbReference type="ARBA" id="ARBA00029542"/>
    </source>
</evidence>
<comment type="caution">
    <text evidence="13">The sequence shown here is derived from an EMBL/GenBank/DDBJ whole genome shotgun (WGS) entry which is preliminary data.</text>
</comment>
<evidence type="ECO:0000256" key="7">
    <source>
        <dbReference type="ARBA" id="ARBA00022869"/>
    </source>
</evidence>
<evidence type="ECO:0000256" key="6">
    <source>
        <dbReference type="ARBA" id="ARBA00022737"/>
    </source>
</evidence>
<dbReference type="GO" id="GO:0005604">
    <property type="term" value="C:basement membrane"/>
    <property type="evidence" value="ECO:0007669"/>
    <property type="project" value="UniProtKB-SubCell"/>
</dbReference>
<keyword evidence="3" id="KW-0272">Extracellular matrix</keyword>
<protein>
    <recommendedName>
        <fullName evidence="9">von Willebrand factor A domain-containing protein 1</fullName>
    </recommendedName>
</protein>
<dbReference type="PROSITE" id="PS50853">
    <property type="entry name" value="FN3"/>
    <property type="match status" value="1"/>
</dbReference>
<keyword evidence="4" id="KW-0597">Phosphoprotein</keyword>
<keyword evidence="14" id="KW-1185">Reference proteome</keyword>
<evidence type="ECO:0000259" key="11">
    <source>
        <dbReference type="PROSITE" id="PS50234"/>
    </source>
</evidence>
<evidence type="ECO:0000313" key="13">
    <source>
        <dbReference type="EMBL" id="NXO23992.1"/>
    </source>
</evidence>
<dbReference type="PRINTS" id="PR00453">
    <property type="entry name" value="VWFADOMAIN"/>
</dbReference>
<dbReference type="Gene3D" id="3.40.50.410">
    <property type="entry name" value="von Willebrand factor, type A domain"/>
    <property type="match status" value="1"/>
</dbReference>
<dbReference type="FunFam" id="2.60.40.10:FF:001442">
    <property type="entry name" value="von Willebrand factor A domain containing 1"/>
    <property type="match status" value="1"/>
</dbReference>
<evidence type="ECO:0000256" key="10">
    <source>
        <dbReference type="ARBA" id="ARBA00046169"/>
    </source>
</evidence>
<dbReference type="InterPro" id="IPR050525">
    <property type="entry name" value="ECM_Assembly_Org"/>
</dbReference>
<feature type="non-terminal residue" evidence="13">
    <location>
        <position position="1"/>
    </location>
</feature>
<gene>
    <name evidence="13" type="primary">Vwa1</name>
    <name evidence="13" type="ORF">CISJUN_R15307</name>
</gene>
<dbReference type="PANTHER" id="PTHR24020:SF77">
    <property type="entry name" value="VON WILLEBRAND FACTOR A DOMAIN-CONTAINING PROTEIN 1"/>
    <property type="match status" value="1"/>
</dbReference>
<dbReference type="InterPro" id="IPR002035">
    <property type="entry name" value="VWF_A"/>
</dbReference>
<dbReference type="SUPFAM" id="SSF49265">
    <property type="entry name" value="Fibronectin type III"/>
    <property type="match status" value="1"/>
</dbReference>
<organism evidence="13 14">
    <name type="scientific">Cisticola juncidis</name>
    <dbReference type="NCBI Taxonomy" id="52622"/>
    <lineage>
        <taxon>Eukaryota</taxon>
        <taxon>Metazoa</taxon>
        <taxon>Chordata</taxon>
        <taxon>Craniata</taxon>
        <taxon>Vertebrata</taxon>
        <taxon>Euteleostomi</taxon>
        <taxon>Archelosauria</taxon>
        <taxon>Archosauria</taxon>
        <taxon>Dinosauria</taxon>
        <taxon>Saurischia</taxon>
        <taxon>Theropoda</taxon>
        <taxon>Coelurosauria</taxon>
        <taxon>Aves</taxon>
        <taxon>Neognathae</taxon>
        <taxon>Neoaves</taxon>
        <taxon>Telluraves</taxon>
        <taxon>Australaves</taxon>
        <taxon>Passeriformes</taxon>
        <taxon>Sylvioidea</taxon>
        <taxon>Cisticolidae</taxon>
        <taxon>Cisticola</taxon>
    </lineage>
</organism>
<proteinExistence type="predicted"/>
<dbReference type="EMBL" id="VXBR01003945">
    <property type="protein sequence ID" value="NXO23992.1"/>
    <property type="molecule type" value="Genomic_DNA"/>
</dbReference>
<dbReference type="SUPFAM" id="SSF53300">
    <property type="entry name" value="vWA-like"/>
    <property type="match status" value="1"/>
</dbReference>
<keyword evidence="5" id="KW-0732">Signal</keyword>
<comment type="function">
    <text evidence="10">Promotes matrix assembly. Involved in the organization of skeletal muscles and in the formation of neuromuscular junctions.</text>
</comment>
<dbReference type="Gene3D" id="2.60.40.10">
    <property type="entry name" value="Immunoglobulins"/>
    <property type="match status" value="1"/>
</dbReference>
<dbReference type="SMART" id="SM00327">
    <property type="entry name" value="VWA"/>
    <property type="match status" value="1"/>
</dbReference>
<dbReference type="PROSITE" id="PS50234">
    <property type="entry name" value="VWFA"/>
    <property type="match status" value="1"/>
</dbReference>
<feature type="domain" description="VWFA" evidence="11">
    <location>
        <begin position="12"/>
        <end position="191"/>
    </location>
</feature>
<evidence type="ECO:0000256" key="8">
    <source>
        <dbReference type="ARBA" id="ARBA00023157"/>
    </source>
</evidence>
<dbReference type="CDD" id="cd01472">
    <property type="entry name" value="vWA_collagen"/>
    <property type="match status" value="1"/>
</dbReference>
<dbReference type="CDD" id="cd00063">
    <property type="entry name" value="FN3"/>
    <property type="match status" value="1"/>
</dbReference>
<evidence type="ECO:0000256" key="1">
    <source>
        <dbReference type="ARBA" id="ARBA00004302"/>
    </source>
</evidence>
<dbReference type="AlphaFoldDB" id="A0A7L1QH77"/>
<dbReference type="InterPro" id="IPR036116">
    <property type="entry name" value="FN3_sf"/>
</dbReference>
<dbReference type="InterPro" id="IPR036465">
    <property type="entry name" value="vWFA_dom_sf"/>
</dbReference>
<dbReference type="PANTHER" id="PTHR24020">
    <property type="entry name" value="COLLAGEN ALPHA"/>
    <property type="match status" value="1"/>
</dbReference>
<dbReference type="FunFam" id="3.40.50.410:FF:000046">
    <property type="entry name" value="von Willebrand factor A domain-containing protein 1"/>
    <property type="match status" value="1"/>
</dbReference>
<dbReference type="Pfam" id="PF00092">
    <property type="entry name" value="VWA"/>
    <property type="match status" value="1"/>
</dbReference>
<evidence type="ECO:0000313" key="14">
    <source>
        <dbReference type="Proteomes" id="UP000546986"/>
    </source>
</evidence>
<evidence type="ECO:0000256" key="4">
    <source>
        <dbReference type="ARBA" id="ARBA00022553"/>
    </source>
</evidence>
<dbReference type="InterPro" id="IPR013783">
    <property type="entry name" value="Ig-like_fold"/>
</dbReference>
<evidence type="ECO:0000259" key="12">
    <source>
        <dbReference type="PROSITE" id="PS50853"/>
    </source>
</evidence>
<keyword evidence="6" id="KW-0677">Repeat</keyword>
<keyword evidence="8" id="KW-1015">Disulfide bond</keyword>
<name>A0A7L1QH77_9PASS</name>
<feature type="non-terminal residue" evidence="13">
    <location>
        <position position="281"/>
    </location>
</feature>
<dbReference type="InterPro" id="IPR003961">
    <property type="entry name" value="FN3_dom"/>
</dbReference>
<dbReference type="Pfam" id="PF00041">
    <property type="entry name" value="fn3"/>
    <property type="match status" value="1"/>
</dbReference>
<reference evidence="13 14" key="1">
    <citation type="submission" date="2019-09" db="EMBL/GenBank/DDBJ databases">
        <title>Bird 10,000 Genomes (B10K) Project - Family phase.</title>
        <authorList>
            <person name="Zhang G."/>
        </authorList>
    </citation>
    <scope>NUCLEOTIDE SEQUENCE [LARGE SCALE GENOMIC DNA]</scope>
    <source>
        <strain evidence="13">B10K-DU-002-30</strain>
        <tissue evidence="13">Muscle</tissue>
    </source>
</reference>
<evidence type="ECO:0000256" key="5">
    <source>
        <dbReference type="ARBA" id="ARBA00022729"/>
    </source>
</evidence>
<keyword evidence="2" id="KW-0964">Secreted</keyword>
<comment type="subcellular location">
    <subcellularLocation>
        <location evidence="1">Secreted</location>
        <location evidence="1">Extracellular space</location>
        <location evidence="1">Extracellular matrix</location>
        <location evidence="1">Basement membrane</location>
    </subcellularLocation>
</comment>
<evidence type="ECO:0000256" key="2">
    <source>
        <dbReference type="ARBA" id="ARBA00022525"/>
    </source>
</evidence>
<keyword evidence="7" id="KW-0084">Basement membrane</keyword>
<dbReference type="Proteomes" id="UP000546986">
    <property type="component" value="Unassembled WGS sequence"/>
</dbReference>
<accession>A0A7L1QH77</accession>
<evidence type="ECO:0000256" key="3">
    <source>
        <dbReference type="ARBA" id="ARBA00022530"/>
    </source>
</evidence>
<sequence length="281" mass="30508">GPQSPTSNAEGDLLFLLDSSASVSPYEFSKVKEFMWDLLQPFSFGPRDVQASLMHISTVPITEFPFGRHASAAALRGAIGATRQRMGDTNTGRALAHAKEQLFGDQAGARPGVPKVLVWVTDGFSSDDISQPMRLLKDLGVTVFIVSTGRRNFLQLSAAASQPPEQHLHFVDVDDLHIITSELREAILDAIRANRLHATDVTSSSARLAWPRLLEQDSGFYSLEYGPRAGQGTRRTQLVPGGDTSLVLSGLAPETTYEVTLIPESNLHYVPPQSTTVTTLP</sequence>